<dbReference type="InterPro" id="IPR052928">
    <property type="entry name" value="Desiccation-related_membrane"/>
</dbReference>
<dbReference type="AlphaFoldDB" id="A0A498D935"/>
<dbReference type="InterPro" id="IPR024623">
    <property type="entry name" value="YtxH"/>
</dbReference>
<protein>
    <submittedName>
        <fullName evidence="2">YtxH domain-containing protein</fullName>
    </submittedName>
</protein>
<keyword evidence="1" id="KW-1133">Transmembrane helix</keyword>
<feature type="transmembrane region" description="Helical" evidence="1">
    <location>
        <begin position="12"/>
        <end position="30"/>
    </location>
</feature>
<dbReference type="Pfam" id="PF12732">
    <property type="entry name" value="YtxH"/>
    <property type="match status" value="1"/>
</dbReference>
<dbReference type="PANTHER" id="PTHR35792:SF1">
    <property type="entry name" value="SLL0268 PROTEIN"/>
    <property type="match status" value="1"/>
</dbReference>
<dbReference type="Proteomes" id="UP000270219">
    <property type="component" value="Unassembled WGS sequence"/>
</dbReference>
<keyword evidence="1" id="KW-0472">Membrane</keyword>
<evidence type="ECO:0000256" key="1">
    <source>
        <dbReference type="SAM" id="Phobius"/>
    </source>
</evidence>
<dbReference type="EMBL" id="RCHR01000001">
    <property type="protein sequence ID" value="RLL47803.1"/>
    <property type="molecule type" value="Genomic_DNA"/>
</dbReference>
<dbReference type="OrthoDB" id="9810874at2"/>
<dbReference type="PANTHER" id="PTHR35792">
    <property type="entry name" value="GENERAL STRESS PROTEIN"/>
    <property type="match status" value="1"/>
</dbReference>
<evidence type="ECO:0000313" key="2">
    <source>
        <dbReference type="EMBL" id="RLL47803.1"/>
    </source>
</evidence>
<accession>A0A498D935</accession>
<name>A0A498D935_9BACI</name>
<keyword evidence="1" id="KW-0812">Transmembrane</keyword>
<dbReference type="RefSeq" id="WP_121520344.1">
    <property type="nucleotide sequence ID" value="NZ_RCHR01000001.1"/>
</dbReference>
<reference evidence="2 3" key="1">
    <citation type="submission" date="2018-10" db="EMBL/GenBank/DDBJ databases">
        <title>Oceanobacillus sp. YLB-02 draft genome.</title>
        <authorList>
            <person name="Yu L."/>
        </authorList>
    </citation>
    <scope>NUCLEOTIDE SEQUENCE [LARGE SCALE GENOMIC DNA]</scope>
    <source>
        <strain evidence="2 3">YLB-02</strain>
    </source>
</reference>
<proteinExistence type="predicted"/>
<keyword evidence="3" id="KW-1185">Reference proteome</keyword>
<organism evidence="2 3">
    <name type="scientific">Oceanobacillus piezotolerans</name>
    <dbReference type="NCBI Taxonomy" id="2448030"/>
    <lineage>
        <taxon>Bacteria</taxon>
        <taxon>Bacillati</taxon>
        <taxon>Bacillota</taxon>
        <taxon>Bacilli</taxon>
        <taxon>Bacillales</taxon>
        <taxon>Bacillaceae</taxon>
        <taxon>Oceanobacillus</taxon>
    </lineage>
</organism>
<comment type="caution">
    <text evidence="2">The sequence shown here is derived from an EMBL/GenBank/DDBJ whole genome shotgun (WGS) entry which is preliminary data.</text>
</comment>
<gene>
    <name evidence="2" type="ORF">D8M04_00545</name>
</gene>
<sequence length="143" mass="15398">MSDNNINTKDFVIGTLVGSIVGASVALIFAPKSGKDLRNDINRGAVEVKGRASEWVDVAQVKGSDLKDKAYTTTSEFKRRAMDTTSQLGKNVAQKTQDLTKTVKDKVKQPNAASTLDAEGVVADTNQDVKVNNVTKLETEKKA</sequence>
<evidence type="ECO:0000313" key="3">
    <source>
        <dbReference type="Proteomes" id="UP000270219"/>
    </source>
</evidence>